<dbReference type="GO" id="GO:0003677">
    <property type="term" value="F:DNA binding"/>
    <property type="evidence" value="ECO:0007669"/>
    <property type="project" value="UniProtKB-UniRule"/>
</dbReference>
<dbReference type="OrthoDB" id="7505659at2"/>
<dbReference type="Pfam" id="PF00440">
    <property type="entry name" value="TetR_N"/>
    <property type="match status" value="1"/>
</dbReference>
<evidence type="ECO:0000256" key="4">
    <source>
        <dbReference type="ARBA" id="ARBA00023163"/>
    </source>
</evidence>
<evidence type="ECO:0000313" key="8">
    <source>
        <dbReference type="Proteomes" id="UP000199025"/>
    </source>
</evidence>
<proteinExistence type="predicted"/>
<feature type="DNA-binding region" description="H-T-H motif" evidence="5">
    <location>
        <begin position="35"/>
        <end position="54"/>
    </location>
</feature>
<evidence type="ECO:0000256" key="2">
    <source>
        <dbReference type="ARBA" id="ARBA00023015"/>
    </source>
</evidence>
<dbReference type="PANTHER" id="PTHR47506">
    <property type="entry name" value="TRANSCRIPTIONAL REGULATORY PROTEIN"/>
    <property type="match status" value="1"/>
</dbReference>
<dbReference type="Proteomes" id="UP000199025">
    <property type="component" value="Unassembled WGS sequence"/>
</dbReference>
<dbReference type="RefSeq" id="WP_091507325.1">
    <property type="nucleotide sequence ID" value="NZ_FORP01000007.1"/>
</dbReference>
<dbReference type="InterPro" id="IPR036271">
    <property type="entry name" value="Tet_transcr_reg_TetR-rel_C_sf"/>
</dbReference>
<dbReference type="Gene3D" id="1.10.357.10">
    <property type="entry name" value="Tetracycline Repressor, domain 2"/>
    <property type="match status" value="1"/>
</dbReference>
<gene>
    <name evidence="7" type="ORF">SAMN05421835_107105</name>
</gene>
<dbReference type="STRING" id="115433.SAMN05421835_107105"/>
<dbReference type="InterPro" id="IPR039538">
    <property type="entry name" value="BetI_C"/>
</dbReference>
<evidence type="ECO:0000256" key="5">
    <source>
        <dbReference type="PROSITE-ProRule" id="PRU00335"/>
    </source>
</evidence>
<evidence type="ECO:0000256" key="1">
    <source>
        <dbReference type="ARBA" id="ARBA00022491"/>
    </source>
</evidence>
<keyword evidence="8" id="KW-1185">Reference proteome</keyword>
<keyword evidence="3 5" id="KW-0238">DNA-binding</keyword>
<evidence type="ECO:0000259" key="6">
    <source>
        <dbReference type="PROSITE" id="PS50977"/>
    </source>
</evidence>
<dbReference type="PRINTS" id="PR00455">
    <property type="entry name" value="HTHTETR"/>
</dbReference>
<organism evidence="7 8">
    <name type="scientific">Amycolatopsis sacchari</name>
    <dbReference type="NCBI Taxonomy" id="115433"/>
    <lineage>
        <taxon>Bacteria</taxon>
        <taxon>Bacillati</taxon>
        <taxon>Actinomycetota</taxon>
        <taxon>Actinomycetes</taxon>
        <taxon>Pseudonocardiales</taxon>
        <taxon>Pseudonocardiaceae</taxon>
        <taxon>Amycolatopsis</taxon>
    </lineage>
</organism>
<feature type="domain" description="HTH tetR-type" evidence="6">
    <location>
        <begin position="12"/>
        <end position="72"/>
    </location>
</feature>
<accession>A0A1I3T6D4</accession>
<dbReference type="EMBL" id="FORP01000007">
    <property type="protein sequence ID" value="SFJ65077.1"/>
    <property type="molecule type" value="Genomic_DNA"/>
</dbReference>
<protein>
    <submittedName>
        <fullName evidence="7">DNA-binding transcriptional regulator, AcrR family</fullName>
    </submittedName>
</protein>
<dbReference type="Gene3D" id="1.10.10.60">
    <property type="entry name" value="Homeodomain-like"/>
    <property type="match status" value="1"/>
</dbReference>
<dbReference type="SUPFAM" id="SSF48498">
    <property type="entry name" value="Tetracyclin repressor-like, C-terminal domain"/>
    <property type="match status" value="1"/>
</dbReference>
<dbReference type="AlphaFoldDB" id="A0A1I3T6D4"/>
<keyword evidence="1" id="KW-0678">Repressor</keyword>
<keyword evidence="2" id="KW-0805">Transcription regulation</keyword>
<dbReference type="Pfam" id="PF13977">
    <property type="entry name" value="TetR_C_6"/>
    <property type="match status" value="1"/>
</dbReference>
<keyword evidence="4" id="KW-0804">Transcription</keyword>
<reference evidence="7 8" key="1">
    <citation type="submission" date="2016-10" db="EMBL/GenBank/DDBJ databases">
        <authorList>
            <person name="de Groot N.N."/>
        </authorList>
    </citation>
    <scope>NUCLEOTIDE SEQUENCE [LARGE SCALE GENOMIC DNA]</scope>
    <source>
        <strain evidence="7 8">DSM 44468</strain>
    </source>
</reference>
<evidence type="ECO:0000256" key="3">
    <source>
        <dbReference type="ARBA" id="ARBA00023125"/>
    </source>
</evidence>
<dbReference type="InterPro" id="IPR009057">
    <property type="entry name" value="Homeodomain-like_sf"/>
</dbReference>
<dbReference type="PROSITE" id="PS50977">
    <property type="entry name" value="HTH_TETR_2"/>
    <property type="match status" value="1"/>
</dbReference>
<dbReference type="PANTHER" id="PTHR47506:SF6">
    <property type="entry name" value="HTH-TYPE TRANSCRIPTIONAL REPRESSOR NEMR"/>
    <property type="match status" value="1"/>
</dbReference>
<sequence>MPSTRKPTRRGERTRAAILDAAAPLFARHGYRGAPLASVAEAARLTQPGLLHHFPSKERLLLAVLEERDREAMRWMRDTWSEGGSAALRALVALVARNTTTPELVQLFTVLVGEGVSESHPAHEYFEERYERLRGSVRRAIAQGQDTGEFRTDVDAAVLANLVLAMLDGLQIQWLLDRDQDMTAAFEAFVRILLEHLAPREEG</sequence>
<evidence type="ECO:0000313" key="7">
    <source>
        <dbReference type="EMBL" id="SFJ65077.1"/>
    </source>
</evidence>
<dbReference type="SUPFAM" id="SSF46689">
    <property type="entry name" value="Homeodomain-like"/>
    <property type="match status" value="1"/>
</dbReference>
<name>A0A1I3T6D4_9PSEU</name>
<dbReference type="InterPro" id="IPR001647">
    <property type="entry name" value="HTH_TetR"/>
</dbReference>